<organism evidence="4 5">
    <name type="scientific">Symbiodinium pilosum</name>
    <name type="common">Dinoflagellate</name>
    <dbReference type="NCBI Taxonomy" id="2952"/>
    <lineage>
        <taxon>Eukaryota</taxon>
        <taxon>Sar</taxon>
        <taxon>Alveolata</taxon>
        <taxon>Dinophyceae</taxon>
        <taxon>Suessiales</taxon>
        <taxon>Symbiodiniaceae</taxon>
        <taxon>Symbiodinium</taxon>
    </lineage>
</organism>
<dbReference type="SUPFAM" id="SSF48403">
    <property type="entry name" value="Ankyrin repeat"/>
    <property type="match status" value="1"/>
</dbReference>
<accession>A0A812WJP3</accession>
<dbReference type="OrthoDB" id="10384899at2759"/>
<comment type="caution">
    <text evidence="4">The sequence shown here is derived from an EMBL/GenBank/DDBJ whole genome shotgun (WGS) entry which is preliminary data.</text>
</comment>
<gene>
    <name evidence="4" type="primary">TRPA1</name>
    <name evidence="4" type="ORF">SPIL2461_LOCUS18699</name>
</gene>
<evidence type="ECO:0000313" key="4">
    <source>
        <dbReference type="EMBL" id="CAE7675073.1"/>
    </source>
</evidence>
<dbReference type="InterPro" id="IPR036770">
    <property type="entry name" value="Ankyrin_rpt-contain_sf"/>
</dbReference>
<protein>
    <submittedName>
        <fullName evidence="4">TRPA1 protein</fullName>
    </submittedName>
</protein>
<dbReference type="AlphaFoldDB" id="A0A812WJP3"/>
<feature type="non-terminal residue" evidence="4">
    <location>
        <position position="1"/>
    </location>
</feature>
<dbReference type="EMBL" id="CAJNIZ010043994">
    <property type="protein sequence ID" value="CAE7675073.1"/>
    <property type="molecule type" value="Genomic_DNA"/>
</dbReference>
<evidence type="ECO:0000313" key="5">
    <source>
        <dbReference type="Proteomes" id="UP000649617"/>
    </source>
</evidence>
<dbReference type="Gene3D" id="1.25.40.20">
    <property type="entry name" value="Ankyrin repeat-containing domain"/>
    <property type="match status" value="2"/>
</dbReference>
<keyword evidence="1" id="KW-0677">Repeat</keyword>
<keyword evidence="5" id="KW-1185">Reference proteome</keyword>
<reference evidence="4" key="1">
    <citation type="submission" date="2021-02" db="EMBL/GenBank/DDBJ databases">
        <authorList>
            <person name="Dougan E. K."/>
            <person name="Rhodes N."/>
            <person name="Thang M."/>
            <person name="Chan C."/>
        </authorList>
    </citation>
    <scope>NUCLEOTIDE SEQUENCE</scope>
</reference>
<evidence type="ECO:0000256" key="3">
    <source>
        <dbReference type="PROSITE-ProRule" id="PRU00023"/>
    </source>
</evidence>
<proteinExistence type="predicted"/>
<dbReference type="SMART" id="SM00248">
    <property type="entry name" value="ANK"/>
    <property type="match status" value="5"/>
</dbReference>
<evidence type="ECO:0000256" key="1">
    <source>
        <dbReference type="ARBA" id="ARBA00022737"/>
    </source>
</evidence>
<dbReference type="InterPro" id="IPR002110">
    <property type="entry name" value="Ankyrin_rpt"/>
</dbReference>
<feature type="repeat" description="ANK" evidence="3">
    <location>
        <begin position="300"/>
        <end position="332"/>
    </location>
</feature>
<dbReference type="PROSITE" id="PS50297">
    <property type="entry name" value="ANK_REP_REGION"/>
    <property type="match status" value="2"/>
</dbReference>
<name>A0A812WJP3_SYMPI</name>
<dbReference type="PANTHER" id="PTHR24198">
    <property type="entry name" value="ANKYRIN REPEAT AND PROTEIN KINASE DOMAIN-CONTAINING PROTEIN"/>
    <property type="match status" value="1"/>
</dbReference>
<evidence type="ECO:0000256" key="2">
    <source>
        <dbReference type="ARBA" id="ARBA00023043"/>
    </source>
</evidence>
<dbReference type="PROSITE" id="PS50088">
    <property type="entry name" value="ANK_REPEAT"/>
    <property type="match status" value="2"/>
</dbReference>
<dbReference type="Proteomes" id="UP000649617">
    <property type="component" value="Unassembled WGS sequence"/>
</dbReference>
<sequence>ATAMLYPMYTVQAELLLQMMTIEAHEVLKARGDAVIFDESMGSAAFVSHQWVARNHPDPDFEQMRVFKEAMSHLLYRRGSISVDFVTESFVPSAKGILHEEFQARPLFIWYDYFSVPQTAVQGRQRAEGINTIPAYVAKCRFFFALCPTIECPTQGKVLTAASWSARGWCRLERAARELSAHDSWVLVRSSTSFHVVGTAVSFVSGSVGEGEFTVEEDRQKLAPVMKSVVDKKLLLALEAGDLPAYRRHLSLQTVHLRGLEIEPALSFLPSDEANQKSGDSVTMFLHQYRLTKVKGKDAAGFCPLHYAAMSGNSQVVGGLLARRADPNRRTTKSEPKLGFPLWMSALDLAIFYKHNDAARLLIAARARLEGGINTSMHLAAISNNAEGLCLLRAAGGNPWTRNLFGQLAFQVAALYGSMAAMEELLVQAQYGPQQFGVALHGAMANCGGSAELVELLISLRADVDFQFDCRRDLTRIGRLFGVAETLKHRVGRRSALSLLAYHNHGQTPLMAAMQGAQYEAAAALIAAGARLDIRNSQNWTAEDFCRGQEIPAFLQKGLEGDPEECRRVASLALPDGYLEVPF</sequence>
<keyword evidence="2 3" id="KW-0040">ANK repeat</keyword>
<feature type="repeat" description="ANK" evidence="3">
    <location>
        <begin position="505"/>
        <end position="537"/>
    </location>
</feature>
<dbReference type="Pfam" id="PF00023">
    <property type="entry name" value="Ank"/>
    <property type="match status" value="2"/>
</dbReference>
<dbReference type="PANTHER" id="PTHR24198:SF165">
    <property type="entry name" value="ANKYRIN REPEAT-CONTAINING PROTEIN-RELATED"/>
    <property type="match status" value="1"/>
</dbReference>